<evidence type="ECO:0008006" key="3">
    <source>
        <dbReference type="Google" id="ProtNLM"/>
    </source>
</evidence>
<dbReference type="RefSeq" id="WP_145939711.1">
    <property type="nucleotide sequence ID" value="NZ_BMJN01000009.1"/>
</dbReference>
<dbReference type="AlphaFoldDB" id="A0A917EE96"/>
<dbReference type="OrthoDB" id="2236972at2"/>
<sequence>MKKLTEEEMMIVQGGIGFRWRCNDGTVSAWHLFHRSAQDNANAHMINYPGTICSVYHD</sequence>
<dbReference type="Proteomes" id="UP000660801">
    <property type="component" value="Unassembled WGS sequence"/>
</dbReference>
<evidence type="ECO:0000313" key="1">
    <source>
        <dbReference type="EMBL" id="GGE29062.1"/>
    </source>
</evidence>
<evidence type="ECO:0000313" key="2">
    <source>
        <dbReference type="Proteomes" id="UP000660801"/>
    </source>
</evidence>
<organism evidence="1 2">
    <name type="scientific">Streptococcus himalayensis</name>
    <dbReference type="NCBI Taxonomy" id="1888195"/>
    <lineage>
        <taxon>Bacteria</taxon>
        <taxon>Bacillati</taxon>
        <taxon>Bacillota</taxon>
        <taxon>Bacilli</taxon>
        <taxon>Lactobacillales</taxon>
        <taxon>Streptococcaceae</taxon>
        <taxon>Streptococcus</taxon>
    </lineage>
</organism>
<gene>
    <name evidence="1" type="ORF">GCM10011510_07920</name>
</gene>
<proteinExistence type="predicted"/>
<accession>A0A917EE96</accession>
<protein>
    <recommendedName>
        <fullName evidence="3">Bacteriocin</fullName>
    </recommendedName>
</protein>
<keyword evidence="2" id="KW-1185">Reference proteome</keyword>
<reference evidence="1" key="1">
    <citation type="journal article" date="2014" name="Int. J. Syst. Evol. Microbiol.">
        <title>Complete genome sequence of Corynebacterium casei LMG S-19264T (=DSM 44701T), isolated from a smear-ripened cheese.</title>
        <authorList>
            <consortium name="US DOE Joint Genome Institute (JGI-PGF)"/>
            <person name="Walter F."/>
            <person name="Albersmeier A."/>
            <person name="Kalinowski J."/>
            <person name="Ruckert C."/>
        </authorList>
    </citation>
    <scope>NUCLEOTIDE SEQUENCE</scope>
    <source>
        <strain evidence="1">CGMCC 1.15533</strain>
    </source>
</reference>
<dbReference type="EMBL" id="BMJN01000009">
    <property type="protein sequence ID" value="GGE29062.1"/>
    <property type="molecule type" value="Genomic_DNA"/>
</dbReference>
<name>A0A917EE96_9STRE</name>
<comment type="caution">
    <text evidence="1">The sequence shown here is derived from an EMBL/GenBank/DDBJ whole genome shotgun (WGS) entry which is preliminary data.</text>
</comment>
<reference evidence="1" key="2">
    <citation type="submission" date="2020-09" db="EMBL/GenBank/DDBJ databases">
        <authorList>
            <person name="Sun Q."/>
            <person name="Zhou Y."/>
        </authorList>
    </citation>
    <scope>NUCLEOTIDE SEQUENCE</scope>
    <source>
        <strain evidence="1">CGMCC 1.15533</strain>
    </source>
</reference>